<keyword evidence="2" id="KW-0812">Transmembrane</keyword>
<feature type="region of interest" description="Disordered" evidence="1">
    <location>
        <begin position="39"/>
        <end position="146"/>
    </location>
</feature>
<feature type="domain" description="NodB homology" evidence="3">
    <location>
        <begin position="144"/>
        <end position="328"/>
    </location>
</feature>
<dbReference type="GO" id="GO:0016810">
    <property type="term" value="F:hydrolase activity, acting on carbon-nitrogen (but not peptide) bonds"/>
    <property type="evidence" value="ECO:0007669"/>
    <property type="project" value="InterPro"/>
</dbReference>
<accession>A0A2N5HN49</accession>
<organism evidence="4 5">
    <name type="scientific">Neobacillus cucumis</name>
    <dbReference type="NCBI Taxonomy" id="1740721"/>
    <lineage>
        <taxon>Bacteria</taxon>
        <taxon>Bacillati</taxon>
        <taxon>Bacillota</taxon>
        <taxon>Bacilli</taxon>
        <taxon>Bacillales</taxon>
        <taxon>Bacillaceae</taxon>
        <taxon>Neobacillus</taxon>
    </lineage>
</organism>
<dbReference type="Pfam" id="PF01522">
    <property type="entry name" value="Polysacc_deac_1"/>
    <property type="match status" value="1"/>
</dbReference>
<keyword evidence="2" id="KW-0472">Membrane</keyword>
<comment type="caution">
    <text evidence="4">The sequence shown here is derived from an EMBL/GenBank/DDBJ whole genome shotgun (WGS) entry which is preliminary data.</text>
</comment>
<evidence type="ECO:0000313" key="4">
    <source>
        <dbReference type="EMBL" id="PLS06918.1"/>
    </source>
</evidence>
<keyword evidence="5" id="KW-1185">Reference proteome</keyword>
<feature type="transmembrane region" description="Helical" evidence="2">
    <location>
        <begin position="12"/>
        <end position="32"/>
    </location>
</feature>
<feature type="compositionally biased region" description="Polar residues" evidence="1">
    <location>
        <begin position="112"/>
        <end position="146"/>
    </location>
</feature>
<dbReference type="AlphaFoldDB" id="A0A2N5HN49"/>
<dbReference type="InterPro" id="IPR050248">
    <property type="entry name" value="Polysacc_deacetylase_ArnD"/>
</dbReference>
<evidence type="ECO:0000259" key="3">
    <source>
        <dbReference type="PROSITE" id="PS51677"/>
    </source>
</evidence>
<dbReference type="PROSITE" id="PS51677">
    <property type="entry name" value="NODB"/>
    <property type="match status" value="1"/>
</dbReference>
<proteinExistence type="predicted"/>
<name>A0A2N5HN49_9BACI</name>
<protein>
    <recommendedName>
        <fullName evidence="3">NodB homology domain-containing protein</fullName>
    </recommendedName>
</protein>
<dbReference type="CDD" id="cd10944">
    <property type="entry name" value="CE4_SmPgdA_like"/>
    <property type="match status" value="1"/>
</dbReference>
<dbReference type="OrthoDB" id="258610at2"/>
<evidence type="ECO:0000313" key="5">
    <source>
        <dbReference type="Proteomes" id="UP000234950"/>
    </source>
</evidence>
<dbReference type="InterPro" id="IPR011330">
    <property type="entry name" value="Glyco_hydro/deAcase_b/a-brl"/>
</dbReference>
<feature type="compositionally biased region" description="Basic and acidic residues" evidence="1">
    <location>
        <begin position="62"/>
        <end position="77"/>
    </location>
</feature>
<gene>
    <name evidence="4" type="ORF">CVD27_06540</name>
</gene>
<dbReference type="PANTHER" id="PTHR10587">
    <property type="entry name" value="GLYCOSYL TRANSFERASE-RELATED"/>
    <property type="match status" value="1"/>
</dbReference>
<evidence type="ECO:0000256" key="1">
    <source>
        <dbReference type="SAM" id="MobiDB-lite"/>
    </source>
</evidence>
<dbReference type="InterPro" id="IPR002509">
    <property type="entry name" value="NODB_dom"/>
</dbReference>
<keyword evidence="2" id="KW-1133">Transmembrane helix</keyword>
<reference evidence="4 5" key="1">
    <citation type="submission" date="2017-11" db="EMBL/GenBank/DDBJ databases">
        <title>Comparitive Functional Genomics of Dry Heat Resistant strains isolated from the Viking Spacecraft.</title>
        <authorList>
            <person name="Seuylemezian A."/>
            <person name="Cooper K."/>
            <person name="Vaishampayan P."/>
        </authorList>
    </citation>
    <scope>NUCLEOTIDE SEQUENCE [LARGE SCALE GENOMIC DNA]</scope>
    <source>
        <strain evidence="4 5">V32-6</strain>
    </source>
</reference>
<dbReference type="RefSeq" id="WP_101647088.1">
    <property type="nucleotide sequence ID" value="NZ_PGVE01000029.1"/>
</dbReference>
<dbReference type="EMBL" id="PGVE01000029">
    <property type="protein sequence ID" value="PLS06918.1"/>
    <property type="molecule type" value="Genomic_DNA"/>
</dbReference>
<dbReference type="SUPFAM" id="SSF88713">
    <property type="entry name" value="Glycoside hydrolase/deacetylase"/>
    <property type="match status" value="1"/>
</dbReference>
<evidence type="ECO:0000256" key="2">
    <source>
        <dbReference type="SAM" id="Phobius"/>
    </source>
</evidence>
<dbReference type="GO" id="GO:0005975">
    <property type="term" value="P:carbohydrate metabolic process"/>
    <property type="evidence" value="ECO:0007669"/>
    <property type="project" value="InterPro"/>
</dbReference>
<dbReference type="Proteomes" id="UP000234950">
    <property type="component" value="Unassembled WGS sequence"/>
</dbReference>
<dbReference type="Gene3D" id="3.20.20.370">
    <property type="entry name" value="Glycoside hydrolase/deacetylase"/>
    <property type="match status" value="1"/>
</dbReference>
<sequence>MGNLKRDWSKGTLVVFLAIGFLFTGGVINHYFKEKTTNKPTNQLKHESIQRAKAKGPAPDAIKGDTIDPRLEKDQMLKRQVTAWRNQQEREKSNVNETTTTKPAEREEKPATNDTASPQQPTKESKPAQTEQPKSPPVNSGSQKTIYLTFDDGPSAYSGQIIALLEKFHYKATFFMIDGNIRRYPNAVKLMVQSEETVGLHSVSHNPKIFYASAASIIAELTQNRQTLEQISGINSHIMRTPYGSVPYMKEEYREAVRENGYLMWDWNIDSRDWDYKDARYVNNVIMQLNRMVNHQGPIVILLHERKETLAHLPQLLDYLSKHGWSSKAIDKTMTPVQFKAQK</sequence>
<dbReference type="PANTHER" id="PTHR10587:SF125">
    <property type="entry name" value="POLYSACCHARIDE DEACETYLASE YHEN-RELATED"/>
    <property type="match status" value="1"/>
</dbReference>